<evidence type="ECO:0000256" key="3">
    <source>
        <dbReference type="ARBA" id="ARBA00022801"/>
    </source>
</evidence>
<keyword evidence="2" id="KW-0624">Polysaccharide degradation</keyword>
<dbReference type="Proteomes" id="UP000236434">
    <property type="component" value="Unassembled WGS sequence"/>
</dbReference>
<feature type="active site" description="Proton acceptor" evidence="6">
    <location>
        <position position="39"/>
    </location>
</feature>
<evidence type="ECO:0000256" key="4">
    <source>
        <dbReference type="ARBA" id="ARBA00023277"/>
    </source>
</evidence>
<evidence type="ECO:0000256" key="5">
    <source>
        <dbReference type="ARBA" id="ARBA00023295"/>
    </source>
</evidence>
<feature type="active site" description="Proton donor" evidence="6">
    <location>
        <position position="217"/>
    </location>
</feature>
<reference evidence="9 10" key="1">
    <citation type="submission" date="2013-12" db="EMBL/GenBank/DDBJ databases">
        <title>Comparative genomics of Petrotoga isolates.</title>
        <authorList>
            <person name="Nesbo C.L."/>
            <person name="Charchuk R."/>
            <person name="Chow K."/>
        </authorList>
    </citation>
    <scope>NUCLEOTIDE SEQUENCE [LARGE SCALE GENOMIC DNA]</scope>
    <source>
        <strain evidence="9 10">DSM 13574</strain>
    </source>
</reference>
<comment type="caution">
    <text evidence="9">The sequence shown here is derived from an EMBL/GenBank/DDBJ whole genome shotgun (WGS) entry which is preliminary data.</text>
</comment>
<dbReference type="InterPro" id="IPR006710">
    <property type="entry name" value="Glyco_hydro_43"/>
</dbReference>
<dbReference type="GO" id="GO:0004553">
    <property type="term" value="F:hydrolase activity, hydrolyzing O-glycosyl compounds"/>
    <property type="evidence" value="ECO:0007669"/>
    <property type="project" value="InterPro"/>
</dbReference>
<evidence type="ECO:0000256" key="8">
    <source>
        <dbReference type="RuleBase" id="RU361187"/>
    </source>
</evidence>
<keyword evidence="3 8" id="KW-0378">Hydrolase</keyword>
<comment type="similarity">
    <text evidence="1 8">Belongs to the glycosyl hydrolase 43 family.</text>
</comment>
<keyword evidence="2" id="KW-0858">Xylan degradation</keyword>
<protein>
    <recommendedName>
        <fullName evidence="11">Glycoside hydrolase</fullName>
    </recommendedName>
</protein>
<keyword evidence="4" id="KW-0119">Carbohydrate metabolism</keyword>
<dbReference type="GO" id="GO:0045493">
    <property type="term" value="P:xylan catabolic process"/>
    <property type="evidence" value="ECO:0007669"/>
    <property type="project" value="UniProtKB-KW"/>
</dbReference>
<organism evidence="9 10">
    <name type="scientific">Petrotoga olearia DSM 13574</name>
    <dbReference type="NCBI Taxonomy" id="1122955"/>
    <lineage>
        <taxon>Bacteria</taxon>
        <taxon>Thermotogati</taxon>
        <taxon>Thermotogota</taxon>
        <taxon>Thermotogae</taxon>
        <taxon>Petrotogales</taxon>
        <taxon>Petrotogaceae</taxon>
        <taxon>Petrotoga</taxon>
    </lineage>
</organism>
<proteinExistence type="inferred from homology"/>
<sequence>MDKKLISFLFVSFTLLNSIIVLSNSDKMYKNPLDVFIADPFVLKVENTYYLYGTSAANVGFKVWKSEDLVNWEEEGFALTKFQEENQWAQGDFWAPEVISYRNRFYMVYSARDKNGKLQIGLAASDSPLGPFLTIKAPLINDGYSNIDGHIFIDSDGSPYLFWVRDCSENIIDGIHVSQIYVQEMSENLLEFKGEPVLALEPSQQWEGLDQNWQWNEGPFVIKNNEIYYLLYSANYFGSPDYAIGYAVSKSPFGPWEKSKDNPVLTKDLSIGVSGPGHCSVTTSPSDLELFIVYHTHAFSQSPGGIRVLNIDRIYFEKKGALIVKGPTRTPQPFPE</sequence>
<evidence type="ECO:0000256" key="6">
    <source>
        <dbReference type="PIRSR" id="PIRSR606710-1"/>
    </source>
</evidence>
<dbReference type="InterPro" id="IPR052176">
    <property type="entry name" value="Glycosyl_Hydrlase_43_Enz"/>
</dbReference>
<evidence type="ECO:0000256" key="1">
    <source>
        <dbReference type="ARBA" id="ARBA00009865"/>
    </source>
</evidence>
<dbReference type="AlphaFoldDB" id="A0A2K1P4C7"/>
<evidence type="ECO:0000313" key="9">
    <source>
        <dbReference type="EMBL" id="PNR97643.1"/>
    </source>
</evidence>
<dbReference type="RefSeq" id="WP_211286714.1">
    <property type="nucleotide sequence ID" value="NZ_AZRL01000004.1"/>
</dbReference>
<evidence type="ECO:0000313" key="10">
    <source>
        <dbReference type="Proteomes" id="UP000236434"/>
    </source>
</evidence>
<dbReference type="CDD" id="cd08991">
    <property type="entry name" value="GH43_HoAraf43-like"/>
    <property type="match status" value="1"/>
</dbReference>
<gene>
    <name evidence="9" type="ORF">X929_02580</name>
</gene>
<dbReference type="Gene3D" id="2.115.10.20">
    <property type="entry name" value="Glycosyl hydrolase domain, family 43"/>
    <property type="match status" value="1"/>
</dbReference>
<dbReference type="SUPFAM" id="SSF75005">
    <property type="entry name" value="Arabinanase/levansucrase/invertase"/>
    <property type="match status" value="1"/>
</dbReference>
<evidence type="ECO:0008006" key="11">
    <source>
        <dbReference type="Google" id="ProtNLM"/>
    </source>
</evidence>
<evidence type="ECO:0000256" key="7">
    <source>
        <dbReference type="PIRSR" id="PIRSR606710-2"/>
    </source>
</evidence>
<keyword evidence="5 8" id="KW-0326">Glycosidase</keyword>
<dbReference type="InterPro" id="IPR023296">
    <property type="entry name" value="Glyco_hydro_beta-prop_sf"/>
</dbReference>
<dbReference type="Pfam" id="PF04616">
    <property type="entry name" value="Glyco_hydro_43"/>
    <property type="match status" value="1"/>
</dbReference>
<name>A0A2K1P4C7_9BACT</name>
<feature type="site" description="Important for catalytic activity, responsible for pKa modulation of the active site Glu and correct orientation of both the proton donor and substrate" evidence="7">
    <location>
        <position position="148"/>
    </location>
</feature>
<accession>A0A2K1P4C7</accession>
<dbReference type="EMBL" id="AZRL01000004">
    <property type="protein sequence ID" value="PNR97643.1"/>
    <property type="molecule type" value="Genomic_DNA"/>
</dbReference>
<dbReference type="PANTHER" id="PTHR43772">
    <property type="entry name" value="ENDO-1,4-BETA-XYLANASE"/>
    <property type="match status" value="1"/>
</dbReference>
<evidence type="ECO:0000256" key="2">
    <source>
        <dbReference type="ARBA" id="ARBA00022651"/>
    </source>
</evidence>
<dbReference type="PANTHER" id="PTHR43772:SF2">
    <property type="entry name" value="PUTATIVE (AFU_ORTHOLOGUE AFUA_2G04480)-RELATED"/>
    <property type="match status" value="1"/>
</dbReference>